<comment type="caution">
    <text evidence="1">The sequence shown here is derived from an EMBL/GenBank/DDBJ whole genome shotgun (WGS) entry which is preliminary data.</text>
</comment>
<keyword evidence="2" id="KW-1185">Reference proteome</keyword>
<organism evidence="1 2">
    <name type="scientific">Rubroshorea leprosula</name>
    <dbReference type="NCBI Taxonomy" id="152421"/>
    <lineage>
        <taxon>Eukaryota</taxon>
        <taxon>Viridiplantae</taxon>
        <taxon>Streptophyta</taxon>
        <taxon>Embryophyta</taxon>
        <taxon>Tracheophyta</taxon>
        <taxon>Spermatophyta</taxon>
        <taxon>Magnoliopsida</taxon>
        <taxon>eudicotyledons</taxon>
        <taxon>Gunneridae</taxon>
        <taxon>Pentapetalae</taxon>
        <taxon>rosids</taxon>
        <taxon>malvids</taxon>
        <taxon>Malvales</taxon>
        <taxon>Dipterocarpaceae</taxon>
        <taxon>Rubroshorea</taxon>
    </lineage>
</organism>
<name>A0AAV5HT81_9ROSI</name>
<sequence length="62" mass="6528">MGMGALNDESTLGLGFQLKGLKSPTCTSMAATAPLQRSPFLQCLSQFLPFSLLDSFSLVSDG</sequence>
<dbReference type="EMBL" id="BPVZ01000005">
    <property type="protein sequence ID" value="GKU92062.1"/>
    <property type="molecule type" value="Genomic_DNA"/>
</dbReference>
<reference evidence="1 2" key="1">
    <citation type="journal article" date="2021" name="Commun. Biol.">
        <title>The genome of Shorea leprosula (Dipterocarpaceae) highlights the ecological relevance of drought in aseasonal tropical rainforests.</title>
        <authorList>
            <person name="Ng K.K.S."/>
            <person name="Kobayashi M.J."/>
            <person name="Fawcett J.A."/>
            <person name="Hatakeyama M."/>
            <person name="Paape T."/>
            <person name="Ng C.H."/>
            <person name="Ang C.C."/>
            <person name="Tnah L.H."/>
            <person name="Lee C.T."/>
            <person name="Nishiyama T."/>
            <person name="Sese J."/>
            <person name="O'Brien M.J."/>
            <person name="Copetti D."/>
            <person name="Mohd Noor M.I."/>
            <person name="Ong R.C."/>
            <person name="Putra M."/>
            <person name="Sireger I.Z."/>
            <person name="Indrioko S."/>
            <person name="Kosugi Y."/>
            <person name="Izuno A."/>
            <person name="Isagi Y."/>
            <person name="Lee S.L."/>
            <person name="Shimizu K.K."/>
        </authorList>
    </citation>
    <scope>NUCLEOTIDE SEQUENCE [LARGE SCALE GENOMIC DNA]</scope>
    <source>
        <strain evidence="1">214</strain>
    </source>
</reference>
<gene>
    <name evidence="1" type="ORF">SLEP1_g5840</name>
</gene>
<protein>
    <submittedName>
        <fullName evidence="1">Uncharacterized protein</fullName>
    </submittedName>
</protein>
<evidence type="ECO:0000313" key="2">
    <source>
        <dbReference type="Proteomes" id="UP001054252"/>
    </source>
</evidence>
<proteinExistence type="predicted"/>
<dbReference type="Proteomes" id="UP001054252">
    <property type="component" value="Unassembled WGS sequence"/>
</dbReference>
<evidence type="ECO:0000313" key="1">
    <source>
        <dbReference type="EMBL" id="GKU92062.1"/>
    </source>
</evidence>
<accession>A0AAV5HT81</accession>
<dbReference type="AlphaFoldDB" id="A0AAV5HT81"/>